<evidence type="ECO:0000256" key="1">
    <source>
        <dbReference type="SAM" id="MobiDB-lite"/>
    </source>
</evidence>
<keyword evidence="4" id="KW-1185">Reference proteome</keyword>
<feature type="domain" description="NuBaID C-terminal" evidence="2">
    <location>
        <begin position="13"/>
        <end position="117"/>
    </location>
</feature>
<feature type="compositionally biased region" description="Low complexity" evidence="1">
    <location>
        <begin position="123"/>
        <end position="132"/>
    </location>
</feature>
<evidence type="ECO:0000259" key="2">
    <source>
        <dbReference type="Pfam" id="PF08600"/>
    </source>
</evidence>
<dbReference type="OrthoDB" id="2592092at2759"/>
<dbReference type="AlphaFoldDB" id="A0A2B7Y0A3"/>
<dbReference type="STRING" id="1447883.A0A2B7Y0A3"/>
<gene>
    <name evidence="3" type="ORF">AJ80_05977</name>
</gene>
<evidence type="ECO:0000313" key="4">
    <source>
        <dbReference type="Proteomes" id="UP000224634"/>
    </source>
</evidence>
<feature type="non-terminal residue" evidence="3">
    <location>
        <position position="1"/>
    </location>
</feature>
<dbReference type="Proteomes" id="UP000224634">
    <property type="component" value="Unassembled WGS sequence"/>
</dbReference>
<protein>
    <recommendedName>
        <fullName evidence="2">NuBaID C-terminal domain-containing protein</fullName>
    </recommendedName>
</protein>
<dbReference type="InterPro" id="IPR013909">
    <property type="entry name" value="NuBaID_C"/>
</dbReference>
<accession>A0A2B7Y0A3</accession>
<evidence type="ECO:0000313" key="3">
    <source>
        <dbReference type="EMBL" id="PGH14238.1"/>
    </source>
</evidence>
<dbReference type="Pfam" id="PF08600">
    <property type="entry name" value="NuBaID_C"/>
    <property type="match status" value="1"/>
</dbReference>
<feature type="compositionally biased region" description="Basic and acidic residues" evidence="1">
    <location>
        <begin position="134"/>
        <end position="147"/>
    </location>
</feature>
<feature type="region of interest" description="Disordered" evidence="1">
    <location>
        <begin position="116"/>
        <end position="162"/>
    </location>
</feature>
<organism evidence="3 4">
    <name type="scientific">Polytolypa hystricis (strain UAMH7299)</name>
    <dbReference type="NCBI Taxonomy" id="1447883"/>
    <lineage>
        <taxon>Eukaryota</taxon>
        <taxon>Fungi</taxon>
        <taxon>Dikarya</taxon>
        <taxon>Ascomycota</taxon>
        <taxon>Pezizomycotina</taxon>
        <taxon>Eurotiomycetes</taxon>
        <taxon>Eurotiomycetidae</taxon>
        <taxon>Onygenales</taxon>
        <taxon>Onygenales incertae sedis</taxon>
        <taxon>Polytolypa</taxon>
    </lineage>
</organism>
<comment type="caution">
    <text evidence="3">The sequence shown here is derived from an EMBL/GenBank/DDBJ whole genome shotgun (WGS) entry which is preliminary data.</text>
</comment>
<proteinExistence type="predicted"/>
<dbReference type="EMBL" id="PDNA01000095">
    <property type="protein sequence ID" value="PGH14238.1"/>
    <property type="molecule type" value="Genomic_DNA"/>
</dbReference>
<sequence>PSTASPPPINKPALSLSLFGWDSVPHDLASDLASCSACFRRLGLWMYKPKPDGSLSVYETLDIASEHLEYCPWVNAGTQSGEKRAGAKGKASGTGAGAGGAGWELVVHALATMTRRREWDPSTATTTTGPTAVGKEDGSILHEDMRASVDGGEVEDEDVRKQRDREWWSKLRRVRQALQVKGLSKKK</sequence>
<reference evidence="3 4" key="1">
    <citation type="submission" date="2017-10" db="EMBL/GenBank/DDBJ databases">
        <title>Comparative genomics in systemic dimorphic fungi from Ajellomycetaceae.</title>
        <authorList>
            <person name="Munoz J.F."/>
            <person name="Mcewen J.G."/>
            <person name="Clay O.K."/>
            <person name="Cuomo C.A."/>
        </authorList>
    </citation>
    <scope>NUCLEOTIDE SEQUENCE [LARGE SCALE GENOMIC DNA]</scope>
    <source>
        <strain evidence="3 4">UAMH7299</strain>
    </source>
</reference>
<dbReference type="GO" id="GO:0008270">
    <property type="term" value="F:zinc ion binding"/>
    <property type="evidence" value="ECO:0007669"/>
    <property type="project" value="InterPro"/>
</dbReference>
<name>A0A2B7Y0A3_POLH7</name>